<dbReference type="Proteomes" id="UP001524460">
    <property type="component" value="Unassembled WGS sequence"/>
</dbReference>
<dbReference type="PANTHER" id="PTHR43143">
    <property type="entry name" value="METALLOPHOSPHOESTERASE, CALCINEURIN SUPERFAMILY"/>
    <property type="match status" value="1"/>
</dbReference>
<gene>
    <name evidence="2" type="ORF">NHN17_17375</name>
</gene>
<dbReference type="EMBL" id="JANEYT010000047">
    <property type="protein sequence ID" value="MCQ1059822.1"/>
    <property type="molecule type" value="Genomic_DNA"/>
</dbReference>
<proteinExistence type="predicted"/>
<dbReference type="PANTHER" id="PTHR43143:SF5">
    <property type="entry name" value="SECRETED PROTEIN"/>
    <property type="match status" value="1"/>
</dbReference>
<dbReference type="SUPFAM" id="SSF56300">
    <property type="entry name" value="Metallo-dependent phosphatases"/>
    <property type="match status" value="1"/>
</dbReference>
<sequence>MITRRIFLKGATATMAAAYLTGCNSDSSSDNSGSSTNVDFKLAVLPDTQKYSENSPERYNAQTRWIAENWENEKIPFTIHLGDIVEDRRITEEWVAADYAMSLLETGNTPYSILCGNHDLLNQNKDTERNLAEEPYFTWFPESRMQQDPTFMGRCPTGFNSYHIFQAPNGQEFLSLAMDWRPSEQSIAWAQEVLDRHATIPTILSTHQLINIAGDGESPLVTNQGVEFFTDLIYNNDQIFLTLNGHHHGASSLVAYNKFGREVLMAVVDYQAMFWGGNGLLRTVGFDYKNNKMVMRSFSPYVMEKMAAGMPIDPQDQLNLTDAINHFDFPMNFKERFNDLNNSNNINAGPGGIEGTRAHWILDKDRMIVRESAAEEILFQDLSGLGNHLVMKGFSGNIGSNSRYFDMTDDNPGQGFASGSMLFLGDKRTDEGVYLETSGVTLSDSDFKGDGFTIETFIKLPNGWNSNQAGWGGILCHQISRTQAAEELEINGNGEDAAMVLATSTLREMQFESLSHDSGNIHRSWSWDLGTDSWHHIAVVNRLEESTGYMITEMFVDGALTMRNQTNCNLDGLAIVNGFNWTIGASHWDGRISSPLIGYISEVRIVDRPLDESEWLTA</sequence>
<accession>A0ABT1N5K4</accession>
<keyword evidence="3" id="KW-1185">Reference proteome</keyword>
<comment type="caution">
    <text evidence="2">The sequence shown here is derived from an EMBL/GenBank/DDBJ whole genome shotgun (WGS) entry which is preliminary data.</text>
</comment>
<name>A0ABT1N5K4_9GAMM</name>
<feature type="domain" description="Calcineurin-like phosphoesterase" evidence="1">
    <location>
        <begin position="41"/>
        <end position="248"/>
    </location>
</feature>
<dbReference type="Gene3D" id="2.60.120.200">
    <property type="match status" value="1"/>
</dbReference>
<organism evidence="2 3">
    <name type="scientific">Photobacterium pectinilyticum</name>
    <dbReference type="NCBI Taxonomy" id="2906793"/>
    <lineage>
        <taxon>Bacteria</taxon>
        <taxon>Pseudomonadati</taxon>
        <taxon>Pseudomonadota</taxon>
        <taxon>Gammaproteobacteria</taxon>
        <taxon>Vibrionales</taxon>
        <taxon>Vibrionaceae</taxon>
        <taxon>Photobacterium</taxon>
    </lineage>
</organism>
<dbReference type="Gene3D" id="3.60.21.10">
    <property type="match status" value="1"/>
</dbReference>
<evidence type="ECO:0000313" key="3">
    <source>
        <dbReference type="Proteomes" id="UP001524460"/>
    </source>
</evidence>
<dbReference type="InterPro" id="IPR051918">
    <property type="entry name" value="STPP_CPPED1"/>
</dbReference>
<evidence type="ECO:0000313" key="2">
    <source>
        <dbReference type="EMBL" id="MCQ1059822.1"/>
    </source>
</evidence>
<dbReference type="Pfam" id="PF13385">
    <property type="entry name" value="Laminin_G_3"/>
    <property type="match status" value="1"/>
</dbReference>
<dbReference type="RefSeq" id="WP_255043937.1">
    <property type="nucleotide sequence ID" value="NZ_JANEYT010000047.1"/>
</dbReference>
<dbReference type="InterPro" id="IPR004843">
    <property type="entry name" value="Calcineurin-like_PHP"/>
</dbReference>
<protein>
    <submittedName>
        <fullName evidence="2">Metallophosphoesterase</fullName>
    </submittedName>
</protein>
<reference evidence="2 3" key="1">
    <citation type="submission" date="2022-07" db="EMBL/GenBank/DDBJ databases">
        <title>Photobacterium pectinilyticum sp. nov., a marine bacterium isolated from surface seawater of Qingdao offshore.</title>
        <authorList>
            <person name="Wang X."/>
        </authorList>
    </citation>
    <scope>NUCLEOTIDE SEQUENCE [LARGE SCALE GENOMIC DNA]</scope>
    <source>
        <strain evidence="2 3">ZSDE20</strain>
    </source>
</reference>
<dbReference type="Pfam" id="PF00149">
    <property type="entry name" value="Metallophos"/>
    <property type="match status" value="1"/>
</dbReference>
<dbReference type="InterPro" id="IPR029052">
    <property type="entry name" value="Metallo-depent_PP-like"/>
</dbReference>
<evidence type="ECO:0000259" key="1">
    <source>
        <dbReference type="Pfam" id="PF00149"/>
    </source>
</evidence>
<dbReference type="InterPro" id="IPR013320">
    <property type="entry name" value="ConA-like_dom_sf"/>
</dbReference>
<dbReference type="SUPFAM" id="SSF49899">
    <property type="entry name" value="Concanavalin A-like lectins/glucanases"/>
    <property type="match status" value="1"/>
</dbReference>